<dbReference type="InterPro" id="IPR001647">
    <property type="entry name" value="HTH_TetR"/>
</dbReference>
<dbReference type="PROSITE" id="PS50977">
    <property type="entry name" value="HTH_TETR_2"/>
    <property type="match status" value="1"/>
</dbReference>
<feature type="domain" description="HTH tetR-type" evidence="3">
    <location>
        <begin position="1"/>
        <end position="61"/>
    </location>
</feature>
<accession>A0ABV6CYI0</accession>
<keyword evidence="1 2" id="KW-0238">DNA-binding</keyword>
<dbReference type="Gene3D" id="1.10.357.10">
    <property type="entry name" value="Tetracycline Repressor, domain 2"/>
    <property type="match status" value="1"/>
</dbReference>
<gene>
    <name evidence="4" type="ORF">ACFFJC_14400</name>
</gene>
<proteinExistence type="predicted"/>
<evidence type="ECO:0000313" key="5">
    <source>
        <dbReference type="Proteomes" id="UP001589798"/>
    </source>
</evidence>
<evidence type="ECO:0000313" key="4">
    <source>
        <dbReference type="EMBL" id="MFC0205452.1"/>
    </source>
</evidence>
<keyword evidence="5" id="KW-1185">Reference proteome</keyword>
<evidence type="ECO:0000256" key="1">
    <source>
        <dbReference type="ARBA" id="ARBA00023125"/>
    </source>
</evidence>
<dbReference type="SUPFAM" id="SSF46689">
    <property type="entry name" value="Homeodomain-like"/>
    <property type="match status" value="1"/>
</dbReference>
<sequence>MRSRAAMRGALLSLLRERPLDEITGAVIAEQAGIGYSTFFRHYADVRALLIDTVGTITDELAQAMMPALLAGDGPAAARTLLAAVAERRLDFGALLAGAGDALRVELARQVVGRLEALPDLSPDWLPRHLGVRVAVAATVELLDWWLTEEPQRSPEAVADLLNALVLLPLSAGA</sequence>
<protein>
    <submittedName>
        <fullName evidence="4">TetR/AcrR family transcriptional regulator</fullName>
    </submittedName>
</protein>
<reference evidence="4 5" key="1">
    <citation type="submission" date="2024-09" db="EMBL/GenBank/DDBJ databases">
        <authorList>
            <person name="Sun Q."/>
            <person name="Mori K."/>
        </authorList>
    </citation>
    <scope>NUCLEOTIDE SEQUENCE [LARGE SCALE GENOMIC DNA]</scope>
    <source>
        <strain evidence="4 5">CCM 7706</strain>
    </source>
</reference>
<dbReference type="Proteomes" id="UP001589798">
    <property type="component" value="Unassembled WGS sequence"/>
</dbReference>
<evidence type="ECO:0000256" key="2">
    <source>
        <dbReference type="PROSITE-ProRule" id="PRU00335"/>
    </source>
</evidence>
<dbReference type="EMBL" id="JBHLWK010000017">
    <property type="protein sequence ID" value="MFC0205452.1"/>
    <property type="molecule type" value="Genomic_DNA"/>
</dbReference>
<evidence type="ECO:0000259" key="3">
    <source>
        <dbReference type="PROSITE" id="PS50977"/>
    </source>
</evidence>
<dbReference type="RefSeq" id="WP_379556262.1">
    <property type="nucleotide sequence ID" value="NZ_JBHUKO010000002.1"/>
</dbReference>
<feature type="DNA-binding region" description="H-T-H motif" evidence="2">
    <location>
        <begin position="24"/>
        <end position="43"/>
    </location>
</feature>
<name>A0ABV6CYI0_9SPHN</name>
<organism evidence="4 5">
    <name type="scientific">Novosphingobium soli</name>
    <dbReference type="NCBI Taxonomy" id="574956"/>
    <lineage>
        <taxon>Bacteria</taxon>
        <taxon>Pseudomonadati</taxon>
        <taxon>Pseudomonadota</taxon>
        <taxon>Alphaproteobacteria</taxon>
        <taxon>Sphingomonadales</taxon>
        <taxon>Sphingomonadaceae</taxon>
        <taxon>Novosphingobium</taxon>
    </lineage>
</organism>
<comment type="caution">
    <text evidence="4">The sequence shown here is derived from an EMBL/GenBank/DDBJ whole genome shotgun (WGS) entry which is preliminary data.</text>
</comment>
<dbReference type="InterPro" id="IPR009057">
    <property type="entry name" value="Homeodomain-like_sf"/>
</dbReference>